<feature type="non-terminal residue" evidence="1">
    <location>
        <position position="186"/>
    </location>
</feature>
<dbReference type="HOGENOM" id="CLU_1457854_0_0_1"/>
<reference evidence="1 2" key="1">
    <citation type="submission" date="2014-04" db="EMBL/GenBank/DDBJ databases">
        <authorList>
            <consortium name="DOE Joint Genome Institute"/>
            <person name="Kuo A."/>
            <person name="Ruytinx J."/>
            <person name="Rineau F."/>
            <person name="Colpaert J."/>
            <person name="Kohler A."/>
            <person name="Nagy L.G."/>
            <person name="Floudas D."/>
            <person name="Copeland A."/>
            <person name="Barry K.W."/>
            <person name="Cichocki N."/>
            <person name="Veneault-Fourrey C."/>
            <person name="LaButti K."/>
            <person name="Lindquist E.A."/>
            <person name="Lipzen A."/>
            <person name="Lundell T."/>
            <person name="Morin E."/>
            <person name="Murat C."/>
            <person name="Sun H."/>
            <person name="Tunlid A."/>
            <person name="Henrissat B."/>
            <person name="Grigoriev I.V."/>
            <person name="Hibbett D.S."/>
            <person name="Martin F."/>
            <person name="Nordberg H.P."/>
            <person name="Cantor M.N."/>
            <person name="Hua S.X."/>
        </authorList>
    </citation>
    <scope>NUCLEOTIDE SEQUENCE [LARGE SCALE GENOMIC DNA]</scope>
    <source>
        <strain evidence="1 2">UH-Slu-Lm8-n1</strain>
    </source>
</reference>
<sequence>CTCTREFTQESAFTRHQCSCSKGKKRLITALSKAKDLLGSTYSTTGSSSLHPYSASPAVQSPGEVPCAGSSLQGNAHIPASNVNTCTISTEEDGLSLAQRRSRRVDVRMPSRYRQYDDVLPQPPPSVPSHVVQQTEFVSPADSADLHTTTRTPLRSTPFRTARNVFGLVRQFFSSAPPSHDPEEAA</sequence>
<dbReference type="OrthoDB" id="2648637at2759"/>
<evidence type="ECO:0000313" key="1">
    <source>
        <dbReference type="EMBL" id="KIK34654.1"/>
    </source>
</evidence>
<proteinExistence type="predicted"/>
<dbReference type="STRING" id="930992.A0A0D0A932"/>
<protein>
    <submittedName>
        <fullName evidence="1">Uncharacterized protein</fullName>
    </submittedName>
</protein>
<feature type="non-terminal residue" evidence="1">
    <location>
        <position position="1"/>
    </location>
</feature>
<keyword evidence="2" id="KW-1185">Reference proteome</keyword>
<dbReference type="EMBL" id="KN835722">
    <property type="protein sequence ID" value="KIK34654.1"/>
    <property type="molecule type" value="Genomic_DNA"/>
</dbReference>
<dbReference type="Proteomes" id="UP000054485">
    <property type="component" value="Unassembled WGS sequence"/>
</dbReference>
<name>A0A0D0A932_9AGAM</name>
<evidence type="ECO:0000313" key="2">
    <source>
        <dbReference type="Proteomes" id="UP000054485"/>
    </source>
</evidence>
<accession>A0A0D0A932</accession>
<dbReference type="AlphaFoldDB" id="A0A0D0A932"/>
<organism evidence="1 2">
    <name type="scientific">Suillus luteus UH-Slu-Lm8-n1</name>
    <dbReference type="NCBI Taxonomy" id="930992"/>
    <lineage>
        <taxon>Eukaryota</taxon>
        <taxon>Fungi</taxon>
        <taxon>Dikarya</taxon>
        <taxon>Basidiomycota</taxon>
        <taxon>Agaricomycotina</taxon>
        <taxon>Agaricomycetes</taxon>
        <taxon>Agaricomycetidae</taxon>
        <taxon>Boletales</taxon>
        <taxon>Suillineae</taxon>
        <taxon>Suillaceae</taxon>
        <taxon>Suillus</taxon>
    </lineage>
</organism>
<reference evidence="2" key="2">
    <citation type="submission" date="2015-01" db="EMBL/GenBank/DDBJ databases">
        <title>Evolutionary Origins and Diversification of the Mycorrhizal Mutualists.</title>
        <authorList>
            <consortium name="DOE Joint Genome Institute"/>
            <consortium name="Mycorrhizal Genomics Consortium"/>
            <person name="Kohler A."/>
            <person name="Kuo A."/>
            <person name="Nagy L.G."/>
            <person name="Floudas D."/>
            <person name="Copeland A."/>
            <person name="Barry K.W."/>
            <person name="Cichocki N."/>
            <person name="Veneault-Fourrey C."/>
            <person name="LaButti K."/>
            <person name="Lindquist E.A."/>
            <person name="Lipzen A."/>
            <person name="Lundell T."/>
            <person name="Morin E."/>
            <person name="Murat C."/>
            <person name="Riley R."/>
            <person name="Ohm R."/>
            <person name="Sun H."/>
            <person name="Tunlid A."/>
            <person name="Henrissat B."/>
            <person name="Grigoriev I.V."/>
            <person name="Hibbett D.S."/>
            <person name="Martin F."/>
        </authorList>
    </citation>
    <scope>NUCLEOTIDE SEQUENCE [LARGE SCALE GENOMIC DNA]</scope>
    <source>
        <strain evidence="2">UH-Slu-Lm8-n1</strain>
    </source>
</reference>
<dbReference type="InParanoid" id="A0A0D0A932"/>
<gene>
    <name evidence="1" type="ORF">CY34DRAFT_61479</name>
</gene>